<dbReference type="Gene3D" id="3.40.190.290">
    <property type="match status" value="1"/>
</dbReference>
<dbReference type="InterPro" id="IPR036388">
    <property type="entry name" value="WH-like_DNA-bd_sf"/>
</dbReference>
<evidence type="ECO:0000313" key="6">
    <source>
        <dbReference type="EMBL" id="MBD2766774.1"/>
    </source>
</evidence>
<keyword evidence="3" id="KW-0238">DNA-binding</keyword>
<comment type="caution">
    <text evidence="6">The sequence shown here is derived from an EMBL/GenBank/DDBJ whole genome shotgun (WGS) entry which is preliminary data.</text>
</comment>
<evidence type="ECO:0000259" key="5">
    <source>
        <dbReference type="PROSITE" id="PS50931"/>
    </source>
</evidence>
<dbReference type="GO" id="GO:0003700">
    <property type="term" value="F:DNA-binding transcription factor activity"/>
    <property type="evidence" value="ECO:0007669"/>
    <property type="project" value="InterPro"/>
</dbReference>
<evidence type="ECO:0000256" key="4">
    <source>
        <dbReference type="ARBA" id="ARBA00023163"/>
    </source>
</evidence>
<evidence type="ECO:0000256" key="3">
    <source>
        <dbReference type="ARBA" id="ARBA00023125"/>
    </source>
</evidence>
<dbReference type="PRINTS" id="PR00039">
    <property type="entry name" value="HTHLYSR"/>
</dbReference>
<dbReference type="GO" id="GO:0000976">
    <property type="term" value="F:transcription cis-regulatory region binding"/>
    <property type="evidence" value="ECO:0007669"/>
    <property type="project" value="TreeGrafter"/>
</dbReference>
<dbReference type="CDD" id="cd05466">
    <property type="entry name" value="PBP2_LTTR_substrate"/>
    <property type="match status" value="1"/>
</dbReference>
<dbReference type="Pfam" id="PF00126">
    <property type="entry name" value="HTH_1"/>
    <property type="match status" value="1"/>
</dbReference>
<dbReference type="SUPFAM" id="SSF46785">
    <property type="entry name" value="Winged helix' DNA-binding domain"/>
    <property type="match status" value="1"/>
</dbReference>
<dbReference type="Proteomes" id="UP000612233">
    <property type="component" value="Unassembled WGS sequence"/>
</dbReference>
<dbReference type="PANTHER" id="PTHR30126:SF39">
    <property type="entry name" value="HTH-TYPE TRANSCRIPTIONAL REGULATOR CYSL"/>
    <property type="match status" value="1"/>
</dbReference>
<dbReference type="EMBL" id="JACXAD010000002">
    <property type="protein sequence ID" value="MBD2766774.1"/>
    <property type="molecule type" value="Genomic_DNA"/>
</dbReference>
<dbReference type="PROSITE" id="PS50931">
    <property type="entry name" value="HTH_LYSR"/>
    <property type="match status" value="1"/>
</dbReference>
<name>A0A927BAU3_9BACT</name>
<sequence length="295" mass="33024">MLNLEWYRTFKAIYRQGSLTAAAQELFISQPNVSQHLASLESYMGTRLFERAGRRIAATEAGKLLYTQLVEPLEQLEKVERDFKKSALRLKPTLHIGVPHEFFSQVLAPRLHGLDFPINVTFGLTENLLAALEKGELHWVVATQKPNKYDVVFEELLTETLVLVAGPALDAAPLQAAVATHDLMAAEAWLLAQNWYAYGSDLALIRRFWRENFGKRPTLVPQLVIPDLNAIVAALSLGRGVSVVSDFLCADALHQKRLQQLWPEAAPAVNKLYVATSRVKAYPQEIARLTSLLKD</sequence>
<dbReference type="PANTHER" id="PTHR30126">
    <property type="entry name" value="HTH-TYPE TRANSCRIPTIONAL REGULATOR"/>
    <property type="match status" value="1"/>
</dbReference>
<proteinExistence type="inferred from homology"/>
<dbReference type="InterPro" id="IPR000847">
    <property type="entry name" value="LysR_HTH_N"/>
</dbReference>
<accession>A0A927BAU3</accession>
<comment type="similarity">
    <text evidence="1">Belongs to the LysR transcriptional regulatory family.</text>
</comment>
<keyword evidence="7" id="KW-1185">Reference proteome</keyword>
<evidence type="ECO:0000256" key="1">
    <source>
        <dbReference type="ARBA" id="ARBA00009437"/>
    </source>
</evidence>
<dbReference type="InterPro" id="IPR005119">
    <property type="entry name" value="LysR_subst-bd"/>
</dbReference>
<reference evidence="6" key="1">
    <citation type="submission" date="2020-09" db="EMBL/GenBank/DDBJ databases">
        <authorList>
            <person name="Kim M.K."/>
        </authorList>
    </citation>
    <scope>NUCLEOTIDE SEQUENCE</scope>
    <source>
        <strain evidence="6">BT664</strain>
    </source>
</reference>
<keyword evidence="4" id="KW-0804">Transcription</keyword>
<dbReference type="InterPro" id="IPR036390">
    <property type="entry name" value="WH_DNA-bd_sf"/>
</dbReference>
<dbReference type="AlphaFoldDB" id="A0A927BAU3"/>
<dbReference type="FunFam" id="1.10.10.10:FF:000001">
    <property type="entry name" value="LysR family transcriptional regulator"/>
    <property type="match status" value="1"/>
</dbReference>
<dbReference type="Gene3D" id="1.10.10.10">
    <property type="entry name" value="Winged helix-like DNA-binding domain superfamily/Winged helix DNA-binding domain"/>
    <property type="match status" value="1"/>
</dbReference>
<dbReference type="RefSeq" id="WP_191003599.1">
    <property type="nucleotide sequence ID" value="NZ_JACXAD010000002.1"/>
</dbReference>
<evidence type="ECO:0000256" key="2">
    <source>
        <dbReference type="ARBA" id="ARBA00023015"/>
    </source>
</evidence>
<gene>
    <name evidence="6" type="ORF">IC235_02575</name>
</gene>
<dbReference type="SUPFAM" id="SSF53850">
    <property type="entry name" value="Periplasmic binding protein-like II"/>
    <property type="match status" value="1"/>
</dbReference>
<keyword evidence="2" id="KW-0805">Transcription regulation</keyword>
<dbReference type="Pfam" id="PF03466">
    <property type="entry name" value="LysR_substrate"/>
    <property type="match status" value="1"/>
</dbReference>
<protein>
    <submittedName>
        <fullName evidence="6">LysR family transcriptional regulator</fullName>
    </submittedName>
</protein>
<organism evidence="6 7">
    <name type="scientific">Hymenobacter montanus</name>
    <dbReference type="NCBI Taxonomy" id="2771359"/>
    <lineage>
        <taxon>Bacteria</taxon>
        <taxon>Pseudomonadati</taxon>
        <taxon>Bacteroidota</taxon>
        <taxon>Cytophagia</taxon>
        <taxon>Cytophagales</taxon>
        <taxon>Hymenobacteraceae</taxon>
        <taxon>Hymenobacter</taxon>
    </lineage>
</organism>
<evidence type="ECO:0000313" key="7">
    <source>
        <dbReference type="Proteomes" id="UP000612233"/>
    </source>
</evidence>
<feature type="domain" description="HTH lysR-type" evidence="5">
    <location>
        <begin position="2"/>
        <end position="59"/>
    </location>
</feature>